<dbReference type="InterPro" id="IPR003663">
    <property type="entry name" value="Sugar/inositol_transpt"/>
</dbReference>
<feature type="transmembrane region" description="Helical" evidence="8">
    <location>
        <begin position="61"/>
        <end position="82"/>
    </location>
</feature>
<evidence type="ECO:0000256" key="5">
    <source>
        <dbReference type="ARBA" id="ARBA00022989"/>
    </source>
</evidence>
<dbReference type="KEGG" id="olu:OSTLU_41151"/>
<keyword evidence="5 8" id="KW-1133">Transmembrane helix</keyword>
<sequence length="429" mass="45044">MLSVGCACGAIAGALVYIESGTVLGTLTTTMKGAVVAALPLGAMFGCAATPGLNEPFGRRFALGCCDVGFIVSAALMASASAVEQVVLGRFVAGLAVGIATSMCTMYISECAPAKTRGKHSGLAPLSVTVGLLGSFVLSLFATNVVDGWRYMFAFAAVPALVQLGIILKTNALPESPRWLAENCRVGEAKAVFNSLGQPDVDVHVIALNATTKPTSKILSLFKDAKTRNALGVASLMNFFQQACGINVVIYYAPKILSDLGFDRSHAIALTACVSVVQIIAGTWLSRSIDAIGRRPLALGGIGAISFALALLTLSVTPSVYLHFMSATAAPWLAVAAILVFRIAFSVSLGPVPYIVTSEVFPQKVRNVGVSAATAVQWIMNALVTFTFLRIREIWSAQGVWMLYFTVSVFALTVVYKVLPETTGKTLEA</sequence>
<accession>A4RZI2</accession>
<dbReference type="GO" id="GO:0022857">
    <property type="term" value="F:transmembrane transporter activity"/>
    <property type="evidence" value="ECO:0007669"/>
    <property type="project" value="InterPro"/>
</dbReference>
<dbReference type="EMBL" id="CP000586">
    <property type="protein sequence ID" value="ABO96868.1"/>
    <property type="molecule type" value="Genomic_DNA"/>
</dbReference>
<feature type="transmembrane region" description="Helical" evidence="8">
    <location>
        <begin position="148"/>
        <end position="168"/>
    </location>
</feature>
<keyword evidence="11" id="KW-1185">Reference proteome</keyword>
<dbReference type="RefSeq" id="XP_001418575.1">
    <property type="nucleotide sequence ID" value="XM_001418538.1"/>
</dbReference>
<name>A4RZI2_OSTLU</name>
<reference evidence="10 11" key="1">
    <citation type="journal article" date="2007" name="Proc. Natl. Acad. Sci. U.S.A.">
        <title>The tiny eukaryote Ostreococcus provides genomic insights into the paradox of plankton speciation.</title>
        <authorList>
            <person name="Palenik B."/>
            <person name="Grimwood J."/>
            <person name="Aerts A."/>
            <person name="Rouze P."/>
            <person name="Salamov A."/>
            <person name="Putnam N."/>
            <person name="Dupont C."/>
            <person name="Jorgensen R."/>
            <person name="Derelle E."/>
            <person name="Rombauts S."/>
            <person name="Zhou K."/>
            <person name="Otillar R."/>
            <person name="Merchant S.S."/>
            <person name="Podell S."/>
            <person name="Gaasterland T."/>
            <person name="Napoli C."/>
            <person name="Gendler K."/>
            <person name="Manuell A."/>
            <person name="Tai V."/>
            <person name="Vallon O."/>
            <person name="Piganeau G."/>
            <person name="Jancek S."/>
            <person name="Heijde M."/>
            <person name="Jabbari K."/>
            <person name="Bowler C."/>
            <person name="Lohr M."/>
            <person name="Robbens S."/>
            <person name="Werner G."/>
            <person name="Dubchak I."/>
            <person name="Pazour G.J."/>
            <person name="Ren Q."/>
            <person name="Paulsen I."/>
            <person name="Delwiche C."/>
            <person name="Schmutz J."/>
            <person name="Rokhsar D."/>
            <person name="Van de Peer Y."/>
            <person name="Moreau H."/>
            <person name="Grigoriev I.V."/>
        </authorList>
    </citation>
    <scope>NUCLEOTIDE SEQUENCE [LARGE SCALE GENOMIC DNA]</scope>
    <source>
        <strain evidence="10 11">CCE9901</strain>
    </source>
</reference>
<evidence type="ECO:0000259" key="9">
    <source>
        <dbReference type="PROSITE" id="PS50850"/>
    </source>
</evidence>
<evidence type="ECO:0000313" key="11">
    <source>
        <dbReference type="Proteomes" id="UP000001568"/>
    </source>
</evidence>
<evidence type="ECO:0000256" key="8">
    <source>
        <dbReference type="SAM" id="Phobius"/>
    </source>
</evidence>
<dbReference type="PROSITE" id="PS00217">
    <property type="entry name" value="SUGAR_TRANSPORT_2"/>
    <property type="match status" value="1"/>
</dbReference>
<comment type="similarity">
    <text evidence="2 7">Belongs to the major facilitator superfamily. Sugar transporter (TC 2.A.1.1) family.</text>
</comment>
<dbReference type="PROSITE" id="PS00216">
    <property type="entry name" value="SUGAR_TRANSPORT_1"/>
    <property type="match status" value="1"/>
</dbReference>
<feature type="domain" description="Major facilitator superfamily (MFS) profile" evidence="9">
    <location>
        <begin position="1"/>
        <end position="423"/>
    </location>
</feature>
<dbReference type="PANTHER" id="PTHR48020">
    <property type="entry name" value="PROTON MYO-INOSITOL COTRANSPORTER"/>
    <property type="match status" value="1"/>
</dbReference>
<dbReference type="InterPro" id="IPR005829">
    <property type="entry name" value="Sugar_transporter_CS"/>
</dbReference>
<dbReference type="OMA" id="WTIWVAM"/>
<dbReference type="SUPFAM" id="SSF103473">
    <property type="entry name" value="MFS general substrate transporter"/>
    <property type="match status" value="1"/>
</dbReference>
<dbReference type="Pfam" id="PF00083">
    <property type="entry name" value="Sugar_tr"/>
    <property type="match status" value="1"/>
</dbReference>
<comment type="subcellular location">
    <subcellularLocation>
        <location evidence="1">Membrane</location>
        <topology evidence="1">Multi-pass membrane protein</topology>
    </subcellularLocation>
</comment>
<feature type="transmembrane region" description="Helical" evidence="8">
    <location>
        <begin position="329"/>
        <end position="356"/>
    </location>
</feature>
<dbReference type="eggNOG" id="KOG0254">
    <property type="taxonomic scope" value="Eukaryota"/>
</dbReference>
<feature type="transmembrane region" description="Helical" evidence="8">
    <location>
        <begin position="88"/>
        <end position="109"/>
    </location>
</feature>
<dbReference type="CDD" id="cd17315">
    <property type="entry name" value="MFS_GLUT_like"/>
    <property type="match status" value="1"/>
</dbReference>
<dbReference type="NCBIfam" id="TIGR00879">
    <property type="entry name" value="SP"/>
    <property type="match status" value="1"/>
</dbReference>
<dbReference type="InterPro" id="IPR036259">
    <property type="entry name" value="MFS_trans_sf"/>
</dbReference>
<proteinExistence type="inferred from homology"/>
<dbReference type="PANTHER" id="PTHR48020:SF12">
    <property type="entry name" value="PROTON MYO-INOSITOL COTRANSPORTER"/>
    <property type="match status" value="1"/>
</dbReference>
<feature type="transmembrane region" description="Helical" evidence="8">
    <location>
        <begin position="265"/>
        <end position="285"/>
    </location>
</feature>
<dbReference type="InterPro" id="IPR020846">
    <property type="entry name" value="MFS_dom"/>
</dbReference>
<evidence type="ECO:0000256" key="7">
    <source>
        <dbReference type="RuleBase" id="RU003346"/>
    </source>
</evidence>
<evidence type="ECO:0000256" key="3">
    <source>
        <dbReference type="ARBA" id="ARBA00022448"/>
    </source>
</evidence>
<dbReference type="Gramene" id="ABO96868">
    <property type="protein sequence ID" value="ABO96868"/>
    <property type="gene ID" value="OSTLU_41151"/>
</dbReference>
<keyword evidence="4 8" id="KW-0812">Transmembrane</keyword>
<evidence type="ECO:0000256" key="1">
    <source>
        <dbReference type="ARBA" id="ARBA00004141"/>
    </source>
</evidence>
<feature type="transmembrane region" description="Helical" evidence="8">
    <location>
        <begin position="121"/>
        <end position="142"/>
    </location>
</feature>
<evidence type="ECO:0000256" key="4">
    <source>
        <dbReference type="ARBA" id="ARBA00022692"/>
    </source>
</evidence>
<dbReference type="AlphaFoldDB" id="A4RZI2"/>
<dbReference type="HOGENOM" id="CLU_001265_30_12_1"/>
<feature type="transmembrane region" description="Helical" evidence="8">
    <location>
        <begin position="297"/>
        <end position="317"/>
    </location>
</feature>
<feature type="transmembrane region" description="Helical" evidence="8">
    <location>
        <begin position="230"/>
        <end position="253"/>
    </location>
</feature>
<dbReference type="GO" id="GO:0016020">
    <property type="term" value="C:membrane"/>
    <property type="evidence" value="ECO:0007669"/>
    <property type="project" value="UniProtKB-SubCell"/>
</dbReference>
<dbReference type="PRINTS" id="PR00171">
    <property type="entry name" value="SUGRTRNSPORT"/>
</dbReference>
<dbReference type="GeneID" id="5002284"/>
<feature type="transmembrane region" description="Helical" evidence="8">
    <location>
        <begin position="30"/>
        <end position="49"/>
    </location>
</feature>
<dbReference type="Proteomes" id="UP000001568">
    <property type="component" value="Chromosome 6"/>
</dbReference>
<evidence type="ECO:0000256" key="2">
    <source>
        <dbReference type="ARBA" id="ARBA00010992"/>
    </source>
</evidence>
<dbReference type="InterPro" id="IPR050814">
    <property type="entry name" value="Myo-inositol_Transporter"/>
</dbReference>
<protein>
    <submittedName>
        <fullName evidence="10">MFS family transporter: sugar</fullName>
    </submittedName>
</protein>
<evidence type="ECO:0000313" key="10">
    <source>
        <dbReference type="EMBL" id="ABO96868.1"/>
    </source>
</evidence>
<feature type="transmembrane region" description="Helical" evidence="8">
    <location>
        <begin position="401"/>
        <end position="419"/>
    </location>
</feature>
<dbReference type="OrthoDB" id="1396207at2759"/>
<organism evidence="10 11">
    <name type="scientific">Ostreococcus lucimarinus (strain CCE9901)</name>
    <dbReference type="NCBI Taxonomy" id="436017"/>
    <lineage>
        <taxon>Eukaryota</taxon>
        <taxon>Viridiplantae</taxon>
        <taxon>Chlorophyta</taxon>
        <taxon>Mamiellophyceae</taxon>
        <taxon>Mamiellales</taxon>
        <taxon>Bathycoccaceae</taxon>
        <taxon>Ostreococcus</taxon>
    </lineage>
</organism>
<dbReference type="PROSITE" id="PS50850">
    <property type="entry name" value="MFS"/>
    <property type="match status" value="1"/>
</dbReference>
<feature type="transmembrane region" description="Helical" evidence="8">
    <location>
        <begin position="368"/>
        <end position="389"/>
    </location>
</feature>
<gene>
    <name evidence="10" type="ORF">OSTLU_41151</name>
</gene>
<dbReference type="Gene3D" id="1.20.1250.20">
    <property type="entry name" value="MFS general substrate transporter like domains"/>
    <property type="match status" value="1"/>
</dbReference>
<evidence type="ECO:0000256" key="6">
    <source>
        <dbReference type="ARBA" id="ARBA00023136"/>
    </source>
</evidence>
<keyword evidence="6 8" id="KW-0472">Membrane</keyword>
<keyword evidence="3 7" id="KW-0813">Transport</keyword>
<dbReference type="InterPro" id="IPR005828">
    <property type="entry name" value="MFS_sugar_transport-like"/>
</dbReference>